<dbReference type="Proteomes" id="UP000604117">
    <property type="component" value="Unassembled WGS sequence"/>
</dbReference>
<sequence length="112" mass="11735">MSFVAPDACTLPTAEQPLRVAEFESLFAGRVESVSRADSRHARIVLHGSPGLADRVRDLTARENECCAFFGFTITADAAAPTGSVTLAIEVPAAYADVLDGLARLAETGRAG</sequence>
<evidence type="ECO:0000313" key="1">
    <source>
        <dbReference type="EMBL" id="GIF75265.1"/>
    </source>
</evidence>
<protein>
    <submittedName>
        <fullName evidence="1">Uncharacterized protein</fullName>
    </submittedName>
</protein>
<dbReference type="RefSeq" id="WP_203716141.1">
    <property type="nucleotide sequence ID" value="NZ_BONE01000041.1"/>
</dbReference>
<reference evidence="1 2" key="1">
    <citation type="submission" date="2021-01" db="EMBL/GenBank/DDBJ databases">
        <title>Whole genome shotgun sequence of Asanoa siamensis NBRC 107932.</title>
        <authorList>
            <person name="Komaki H."/>
            <person name="Tamura T."/>
        </authorList>
    </citation>
    <scope>NUCLEOTIDE SEQUENCE [LARGE SCALE GENOMIC DNA]</scope>
    <source>
        <strain evidence="1 2">NBRC 107932</strain>
    </source>
</reference>
<comment type="caution">
    <text evidence="1">The sequence shown here is derived from an EMBL/GenBank/DDBJ whole genome shotgun (WGS) entry which is preliminary data.</text>
</comment>
<organism evidence="1 2">
    <name type="scientific">Asanoa siamensis</name>
    <dbReference type="NCBI Taxonomy" id="926357"/>
    <lineage>
        <taxon>Bacteria</taxon>
        <taxon>Bacillati</taxon>
        <taxon>Actinomycetota</taxon>
        <taxon>Actinomycetes</taxon>
        <taxon>Micromonosporales</taxon>
        <taxon>Micromonosporaceae</taxon>
        <taxon>Asanoa</taxon>
    </lineage>
</organism>
<dbReference type="EMBL" id="BONE01000041">
    <property type="protein sequence ID" value="GIF75265.1"/>
    <property type="molecule type" value="Genomic_DNA"/>
</dbReference>
<evidence type="ECO:0000313" key="2">
    <source>
        <dbReference type="Proteomes" id="UP000604117"/>
    </source>
</evidence>
<name>A0ABQ4CVH4_9ACTN</name>
<gene>
    <name evidence="1" type="ORF">Asi02nite_47830</name>
</gene>
<proteinExistence type="predicted"/>
<accession>A0ABQ4CVH4</accession>
<keyword evidence="2" id="KW-1185">Reference proteome</keyword>